<feature type="compositionally biased region" description="Pro residues" evidence="2">
    <location>
        <begin position="1149"/>
        <end position="1161"/>
    </location>
</feature>
<dbReference type="PANTHER" id="PTHR22741:SF10">
    <property type="entry name" value="COILED-COIL DOMAIN-CONTAINING PROTEIN CG32809"/>
    <property type="match status" value="1"/>
</dbReference>
<feature type="compositionally biased region" description="Polar residues" evidence="2">
    <location>
        <begin position="754"/>
        <end position="766"/>
    </location>
</feature>
<feature type="compositionally biased region" description="Low complexity" evidence="2">
    <location>
        <begin position="723"/>
        <end position="744"/>
    </location>
</feature>
<feature type="region of interest" description="Disordered" evidence="2">
    <location>
        <begin position="1090"/>
        <end position="1223"/>
    </location>
</feature>
<feature type="compositionally biased region" description="Polar residues" evidence="2">
    <location>
        <begin position="1361"/>
        <end position="1382"/>
    </location>
</feature>
<feature type="region of interest" description="Disordered" evidence="2">
    <location>
        <begin position="1765"/>
        <end position="1822"/>
    </location>
</feature>
<feature type="compositionally biased region" description="Low complexity" evidence="2">
    <location>
        <begin position="1508"/>
        <end position="1526"/>
    </location>
</feature>
<evidence type="ECO:0000256" key="2">
    <source>
        <dbReference type="SAM" id="MobiDB-lite"/>
    </source>
</evidence>
<feature type="region of interest" description="Disordered" evidence="2">
    <location>
        <begin position="1613"/>
        <end position="1682"/>
    </location>
</feature>
<gene>
    <name evidence="5" type="primary">LOC110976468</name>
</gene>
<feature type="compositionally biased region" description="Basic and acidic residues" evidence="2">
    <location>
        <begin position="530"/>
        <end position="541"/>
    </location>
</feature>
<feature type="region of interest" description="Disordered" evidence="2">
    <location>
        <begin position="330"/>
        <end position="659"/>
    </location>
</feature>
<feature type="region of interest" description="Disordered" evidence="2">
    <location>
        <begin position="1340"/>
        <end position="1590"/>
    </location>
</feature>
<feature type="domain" description="Actin interacting protein 3-like C-terminal" evidence="3">
    <location>
        <begin position="690"/>
        <end position="1084"/>
    </location>
</feature>
<feature type="region of interest" description="Disordered" evidence="2">
    <location>
        <begin position="704"/>
        <end position="771"/>
    </location>
</feature>
<organism evidence="4 5">
    <name type="scientific">Acanthaster planci</name>
    <name type="common">Crown-of-thorns starfish</name>
    <dbReference type="NCBI Taxonomy" id="133434"/>
    <lineage>
        <taxon>Eukaryota</taxon>
        <taxon>Metazoa</taxon>
        <taxon>Echinodermata</taxon>
        <taxon>Eleutherozoa</taxon>
        <taxon>Asterozoa</taxon>
        <taxon>Asteroidea</taxon>
        <taxon>Valvatacea</taxon>
        <taxon>Valvatida</taxon>
        <taxon>Acanthasteridae</taxon>
        <taxon>Acanthaster</taxon>
    </lineage>
</organism>
<feature type="compositionally biased region" description="Basic and acidic residues" evidence="2">
    <location>
        <begin position="448"/>
        <end position="463"/>
    </location>
</feature>
<protein>
    <submittedName>
        <fullName evidence="5">SRC kinase signaling inhibitor 1-like isoform X1</fullName>
    </submittedName>
</protein>
<evidence type="ECO:0000313" key="4">
    <source>
        <dbReference type="Proteomes" id="UP000694845"/>
    </source>
</evidence>
<feature type="compositionally biased region" description="Pro residues" evidence="2">
    <location>
        <begin position="709"/>
        <end position="722"/>
    </location>
</feature>
<dbReference type="RefSeq" id="XP_022085427.1">
    <property type="nucleotide sequence ID" value="XM_022229735.1"/>
</dbReference>
<feature type="compositionally biased region" description="Polar residues" evidence="2">
    <location>
        <begin position="1650"/>
        <end position="1665"/>
    </location>
</feature>
<dbReference type="KEGG" id="aplc:110976468"/>
<evidence type="ECO:0000259" key="3">
    <source>
        <dbReference type="Pfam" id="PF03915"/>
    </source>
</evidence>
<evidence type="ECO:0000313" key="5">
    <source>
        <dbReference type="RefSeq" id="XP_022085427.1"/>
    </source>
</evidence>
<feature type="compositionally biased region" description="Basic and acidic residues" evidence="2">
    <location>
        <begin position="476"/>
        <end position="490"/>
    </location>
</feature>
<keyword evidence="1" id="KW-0175">Coiled coil</keyword>
<feature type="compositionally biased region" description="Polar residues" evidence="2">
    <location>
        <begin position="1209"/>
        <end position="1221"/>
    </location>
</feature>
<name>A0A8B7XYV1_ACAPL</name>
<feature type="compositionally biased region" description="Polar residues" evidence="2">
    <location>
        <begin position="1619"/>
        <end position="1643"/>
    </location>
</feature>
<feature type="compositionally biased region" description="Low complexity" evidence="2">
    <location>
        <begin position="1136"/>
        <end position="1148"/>
    </location>
</feature>
<dbReference type="GeneID" id="110976468"/>
<feature type="compositionally biased region" description="Polar residues" evidence="2">
    <location>
        <begin position="415"/>
        <end position="425"/>
    </location>
</feature>
<keyword evidence="4" id="KW-1185">Reference proteome</keyword>
<feature type="compositionally biased region" description="Polar residues" evidence="2">
    <location>
        <begin position="74"/>
        <end position="96"/>
    </location>
</feature>
<dbReference type="PANTHER" id="PTHR22741">
    <property type="entry name" value="P140CAP/SNIP-RELATED"/>
    <property type="match status" value="1"/>
</dbReference>
<feature type="region of interest" description="Disordered" evidence="2">
    <location>
        <begin position="1268"/>
        <end position="1326"/>
    </location>
</feature>
<feature type="region of interest" description="Disordered" evidence="2">
    <location>
        <begin position="1061"/>
        <end position="1080"/>
    </location>
</feature>
<proteinExistence type="predicted"/>
<evidence type="ECO:0000256" key="1">
    <source>
        <dbReference type="ARBA" id="ARBA00023054"/>
    </source>
</evidence>
<feature type="domain" description="Actin interacting protein 3-like C-terminal" evidence="3">
    <location>
        <begin position="215"/>
        <end position="289"/>
    </location>
</feature>
<dbReference type="Pfam" id="PF03915">
    <property type="entry name" value="AIP3"/>
    <property type="match status" value="2"/>
</dbReference>
<sequence length="1860" mass="205494">MASRKIYRRTRSDARNEHRYAALLGSRLYTSSNNRKGRASGLLLTVTRSEPSLGTDEQGGGLRVNPAYLEQGQVATSSTTSGQRRATHSISNNSAQRPHHYYRERDRRHTLASHTPATAAAPYSQRPTTNEQKRELFLEYLKQKYPEHSGTIEMAKKPDQESLTFSNGFYDDDGTMSEMDTQATGFQRGVRVRTSLPGSRPLVNKSKEKPLGLVYLIYMSETKRALMPNEVTGMDTVKALFVRAFPRKLTMEMLDNPQRKIYIRDNSSEIFYELEKLDEVKDRVVLKIYEPGFVEETPVNIRNSTSTPLDLNICSDSELADIELPDFRERSYKTMGSRPTGTGQDRFDPLMKRPNSTTPMEMGSRRMHPQQGRPNTSTPLRSPPNNEPFQRGAPERSTAPVRPSSQAPFPRGSPQRLSSSTTLPRQQHHQQDGRRTPTNGRSLTMPRPGERGPVHRPHPEHGRQTTAMMPGPGPDPSRHPPVDRHRDPHHPQQGGGARTLERGMGPPRGTPQRTPDPRDGPRGGVPPPQHARDPPYRDSPRGHPPPSQQQGGGGSPVKAPRGEMRTDGPPYPRQPLPHEMQGRPPSRNSNQGMRQPPPNHMHPGPNRPHDRTMDRAHDRTMDRPRDRSMERPRSTPPHRVEHRGLGPPPMKHPHPPQANIREVEARMVRQGQISSTSPPGAETSERITAMEQQIASLAGMVRSVLKPGEQPPPGQQTPPPPSQQQQLAQQQQQQVSSPQRQVQQRAITDRLVSPVQTPNRSGSELTGLNEEVIRATQNQKTFTAVDSYRDGTDSQSVTPQPMSAVNTSELRETTLNLKHTVRDLRDQLKQIRKLQLNMVQDMNVAFRATNRKVQLALEATPAGNEHPIRALRTRTHQDYLKYQISRDRLDKQIRDLESAVEEMRDDVVNRHCHVNLAEVDALAQAIGNSSKHIAEQKVAFPVLADKMKAVMQGEMEIVVSEENFIKDEPGKLDDYMKRCKKVTNTLCTLKRLASVQEHRTPVVPVFEQTSQPVNREALMETIQSISPNHEQRVKNLQVAANESRERKRRFHTAQELHRFQMDIGRGRQTLRKTPNLERVDQQRRAALRKLYQSEEHDSLTPILTPEKMAKQEGSKGGKKKQPPPPPPKRTYLSQQAVASRSPATSPSSPGVPEPGPNPTPKPKLVVTSSEDSEAVPVVPPKPAMMMPKSKLPQQVDDPSSARSAPDLSCMNSTSSVNSECLSSPVRDLQPTCALSPSGCKSEPFLATSENAQSSMTNPRKVVLAAQRVGKPAADKSHQCVSGPVPGTVMTTQSAPMRSPRGQATPRSGQTSPRGATSPRGVVTPEGGIMLSQGAVMIAKSGSATSPGLATTPQRQAPVRLLSSSSQASPTKTNSPTSPQYKQSCIPVLKHSQHSRVQPPTTKVSETAVSNTHTQQTSPPSNPLPQRRSSVPSAMDVAPPPKPPRGCIDDPKEPTDAPPQSAFRPLAIPGWRETSLDEVPLKKSKVRRHTVTLPQHQKRNGWVAPVTDPPLNSSPQKPQPSQQTLLPVQQKSPVGRSVITNEPKAAPVKQGVLSKSQSGTDAELNPDRKPSLQRQNSDPGARPQVTIVDKKGALKIQQLKEQYAKLRKLQEEQKLLEQQSTRSSPSQPEATQQEQPPREATSTDLLDKIPPSTTLQVDVSYSQGESSKTEDQDEGSSYTKQTVVYRVGPKPFKSDEGKQSSVPLEELEKTTTVVSTKREVIADSIPVTNGMVHQPVFSQFKVHEMAPRNFATKAKPGVAQSPAAMVNGNGMEEKPSPKPNGGHAPTDTIKSSPVKGDVVTNGGGKLPLTNGGSEVAEGQGERVIERTEKEIKKFNAANVNQNGKPELKTVYTKRLEETFIF</sequence>
<feature type="compositionally biased region" description="Basic and acidic residues" evidence="2">
    <location>
        <begin position="607"/>
        <end position="644"/>
    </location>
</feature>
<feature type="compositionally biased region" description="Polar residues" evidence="2">
    <location>
        <begin position="1341"/>
        <end position="1354"/>
    </location>
</feature>
<feature type="compositionally biased region" description="Polar residues" evidence="2">
    <location>
        <begin position="1394"/>
        <end position="1418"/>
    </location>
</feature>
<dbReference type="OrthoDB" id="6022652at2759"/>
<feature type="region of interest" description="Disordered" evidence="2">
    <location>
        <begin position="74"/>
        <end position="130"/>
    </location>
</feature>
<feature type="compositionally biased region" description="Polar residues" evidence="2">
    <location>
        <begin position="1304"/>
        <end position="1314"/>
    </location>
</feature>
<dbReference type="Gene3D" id="1.20.58.1540">
    <property type="entry name" value="Actin interacting protein 3, C-terminal domain"/>
    <property type="match status" value="1"/>
</dbReference>
<dbReference type="Proteomes" id="UP000694845">
    <property type="component" value="Unplaced"/>
</dbReference>
<accession>A0A8B7XYV1</accession>
<dbReference type="InterPro" id="IPR022782">
    <property type="entry name" value="AIP3-like_C"/>
</dbReference>
<dbReference type="InterPro" id="IPR051825">
    <property type="entry name" value="SRCIN1"/>
</dbReference>
<dbReference type="GO" id="GO:0005737">
    <property type="term" value="C:cytoplasm"/>
    <property type="evidence" value="ECO:0007669"/>
    <property type="project" value="TreeGrafter"/>
</dbReference>
<reference evidence="5" key="1">
    <citation type="submission" date="2025-08" db="UniProtKB">
        <authorList>
            <consortium name="RefSeq"/>
        </authorList>
    </citation>
    <scope>IDENTIFICATION</scope>
</reference>